<evidence type="ECO:0000256" key="4">
    <source>
        <dbReference type="ARBA" id="ARBA00023125"/>
    </source>
</evidence>
<dbReference type="InterPro" id="IPR000792">
    <property type="entry name" value="Tscrpt_reg_LuxR_C"/>
</dbReference>
<dbReference type="InterPro" id="IPR058245">
    <property type="entry name" value="NreC/VraR/RcsB-like_REC"/>
</dbReference>
<dbReference type="InterPro" id="IPR039420">
    <property type="entry name" value="WalR-like"/>
</dbReference>
<evidence type="ECO:0000256" key="2">
    <source>
        <dbReference type="ARBA" id="ARBA00023012"/>
    </source>
</evidence>
<dbReference type="SMART" id="SM00421">
    <property type="entry name" value="HTH_LUXR"/>
    <property type="match status" value="1"/>
</dbReference>
<evidence type="ECO:0000256" key="6">
    <source>
        <dbReference type="PROSITE-ProRule" id="PRU00169"/>
    </source>
</evidence>
<protein>
    <recommendedName>
        <fullName evidence="11">LuxR family transcriptional regulator</fullName>
    </recommendedName>
</protein>
<evidence type="ECO:0000256" key="5">
    <source>
        <dbReference type="ARBA" id="ARBA00023163"/>
    </source>
</evidence>
<gene>
    <name evidence="9" type="ORF">ED28_00800</name>
</gene>
<keyword evidence="5" id="KW-0804">Transcription</keyword>
<dbReference type="SUPFAM" id="SSF52172">
    <property type="entry name" value="CheY-like"/>
    <property type="match status" value="1"/>
</dbReference>
<evidence type="ECO:0000259" key="8">
    <source>
        <dbReference type="PROSITE" id="PS50110"/>
    </source>
</evidence>
<dbReference type="Gene3D" id="3.40.50.2300">
    <property type="match status" value="1"/>
</dbReference>
<dbReference type="InterPro" id="IPR036388">
    <property type="entry name" value="WH-like_DNA-bd_sf"/>
</dbReference>
<keyword evidence="4" id="KW-0238">DNA-binding</keyword>
<dbReference type="PANTHER" id="PTHR43214:SF41">
    <property type="entry name" value="NITRATE_NITRITE RESPONSE REGULATOR PROTEIN NARP"/>
    <property type="match status" value="1"/>
</dbReference>
<dbReference type="Pfam" id="PF00196">
    <property type="entry name" value="GerE"/>
    <property type="match status" value="1"/>
</dbReference>
<dbReference type="EMBL" id="JMEE01000001">
    <property type="protein sequence ID" value="RWR03554.1"/>
    <property type="molecule type" value="Genomic_DNA"/>
</dbReference>
<proteinExistence type="predicted"/>
<dbReference type="GO" id="GO:0003677">
    <property type="term" value="F:DNA binding"/>
    <property type="evidence" value="ECO:0007669"/>
    <property type="project" value="UniProtKB-KW"/>
</dbReference>
<organism evidence="9 10">
    <name type="scientific">[Pantoea] beijingensis</name>
    <dbReference type="NCBI Taxonomy" id="1324864"/>
    <lineage>
        <taxon>Bacteria</taxon>
        <taxon>Pseudomonadati</taxon>
        <taxon>Pseudomonadota</taxon>
        <taxon>Gammaproteobacteria</taxon>
        <taxon>Enterobacterales</taxon>
        <taxon>Erwiniaceae</taxon>
        <taxon>Erwinia</taxon>
    </lineage>
</organism>
<evidence type="ECO:0000313" key="9">
    <source>
        <dbReference type="EMBL" id="RWR03554.1"/>
    </source>
</evidence>
<dbReference type="InterPro" id="IPR011006">
    <property type="entry name" value="CheY-like_superfamily"/>
</dbReference>
<feature type="domain" description="HTH luxR-type" evidence="7">
    <location>
        <begin position="141"/>
        <end position="206"/>
    </location>
</feature>
<sequence>MYHALIVDDHPAICFALKSFLTNNLQFEVNTAADGIRAMSMIKMQKTDIVLLDIALAKMDGMETLSRIKQFDSNIKVVILTGQPAEQYALRTLRAGAEGFISKDVDLTHIGLICQQIIDGYSYFPSFCVRTLANEPLDTSESAPLDKLSNREMAVLRYLIEGKSNKEIGELLLLSNKTISTYKTRLFEKTGCQNVDELKRLLGDPELTG</sequence>
<evidence type="ECO:0000256" key="3">
    <source>
        <dbReference type="ARBA" id="ARBA00023015"/>
    </source>
</evidence>
<feature type="modified residue" description="4-aspartylphosphate" evidence="6">
    <location>
        <position position="53"/>
    </location>
</feature>
<evidence type="ECO:0000256" key="1">
    <source>
        <dbReference type="ARBA" id="ARBA00022553"/>
    </source>
</evidence>
<dbReference type="CDD" id="cd06170">
    <property type="entry name" value="LuxR_C_like"/>
    <property type="match status" value="1"/>
</dbReference>
<keyword evidence="2" id="KW-0902">Two-component regulatory system</keyword>
<dbReference type="PROSITE" id="PS50110">
    <property type="entry name" value="RESPONSE_REGULATORY"/>
    <property type="match status" value="1"/>
</dbReference>
<dbReference type="GO" id="GO:0000160">
    <property type="term" value="P:phosphorelay signal transduction system"/>
    <property type="evidence" value="ECO:0007669"/>
    <property type="project" value="InterPro"/>
</dbReference>
<evidence type="ECO:0008006" key="11">
    <source>
        <dbReference type="Google" id="ProtNLM"/>
    </source>
</evidence>
<keyword evidence="1 6" id="KW-0597">Phosphoprotein</keyword>
<dbReference type="InterPro" id="IPR001789">
    <property type="entry name" value="Sig_transdc_resp-reg_receiver"/>
</dbReference>
<dbReference type="Proteomes" id="UP000288794">
    <property type="component" value="Unassembled WGS sequence"/>
</dbReference>
<feature type="domain" description="Response regulatory" evidence="8">
    <location>
        <begin position="3"/>
        <end position="118"/>
    </location>
</feature>
<dbReference type="Pfam" id="PF00072">
    <property type="entry name" value="Response_reg"/>
    <property type="match status" value="1"/>
</dbReference>
<name>A0A443IHD0_9GAMM</name>
<comment type="caution">
    <text evidence="9">The sequence shown here is derived from an EMBL/GenBank/DDBJ whole genome shotgun (WGS) entry which is preliminary data.</text>
</comment>
<keyword evidence="3" id="KW-0805">Transcription regulation</keyword>
<dbReference type="SUPFAM" id="SSF46894">
    <property type="entry name" value="C-terminal effector domain of the bipartite response regulators"/>
    <property type="match status" value="1"/>
</dbReference>
<dbReference type="PRINTS" id="PR00038">
    <property type="entry name" value="HTHLUXR"/>
</dbReference>
<dbReference type="PROSITE" id="PS00622">
    <property type="entry name" value="HTH_LUXR_1"/>
    <property type="match status" value="1"/>
</dbReference>
<evidence type="ECO:0000259" key="7">
    <source>
        <dbReference type="PROSITE" id="PS50043"/>
    </source>
</evidence>
<evidence type="ECO:0000313" key="10">
    <source>
        <dbReference type="Proteomes" id="UP000288794"/>
    </source>
</evidence>
<accession>A0A443IHD0</accession>
<reference evidence="9 10" key="1">
    <citation type="submission" date="2014-04" db="EMBL/GenBank/DDBJ databases">
        <title>Draft genome sequence of Pantoea beijingensis strain LMG 27579, an emerging pathogen to Pleurotus eryngii with potential industrial application.</title>
        <authorList>
            <person name="Xu F."/>
            <person name="Liu Y."/>
            <person name="Wang S."/>
            <person name="Yin Y."/>
            <person name="Ma Y."/>
            <person name="Zhao S."/>
            <person name="Rong C."/>
        </authorList>
    </citation>
    <scope>NUCLEOTIDE SEQUENCE [LARGE SCALE GENOMIC DNA]</scope>
    <source>
        <strain evidence="9 10">LMG 27579</strain>
    </source>
</reference>
<dbReference type="PANTHER" id="PTHR43214">
    <property type="entry name" value="TWO-COMPONENT RESPONSE REGULATOR"/>
    <property type="match status" value="1"/>
</dbReference>
<dbReference type="AlphaFoldDB" id="A0A443IHD0"/>
<dbReference type="InterPro" id="IPR016032">
    <property type="entry name" value="Sig_transdc_resp-reg_C-effctor"/>
</dbReference>
<dbReference type="Gene3D" id="1.10.10.10">
    <property type="entry name" value="Winged helix-like DNA-binding domain superfamily/Winged helix DNA-binding domain"/>
    <property type="match status" value="1"/>
</dbReference>
<dbReference type="CDD" id="cd17535">
    <property type="entry name" value="REC_NarL-like"/>
    <property type="match status" value="1"/>
</dbReference>
<dbReference type="GO" id="GO:0006355">
    <property type="term" value="P:regulation of DNA-templated transcription"/>
    <property type="evidence" value="ECO:0007669"/>
    <property type="project" value="InterPro"/>
</dbReference>
<keyword evidence="10" id="KW-1185">Reference proteome</keyword>
<dbReference type="PROSITE" id="PS50043">
    <property type="entry name" value="HTH_LUXR_2"/>
    <property type="match status" value="1"/>
</dbReference>
<dbReference type="SMART" id="SM00448">
    <property type="entry name" value="REC"/>
    <property type="match status" value="1"/>
</dbReference>